<dbReference type="PANTHER" id="PTHR11236">
    <property type="entry name" value="AMINOBENZOATE/ANTHRANILATE SYNTHASE"/>
    <property type="match status" value="1"/>
</dbReference>
<dbReference type="OrthoDB" id="1865897at2759"/>
<dbReference type="Pfam" id="PF00425">
    <property type="entry name" value="Chorismate_bind"/>
    <property type="match status" value="1"/>
</dbReference>
<comment type="caution">
    <text evidence="6">The sequence shown here is derived from an EMBL/GenBank/DDBJ whole genome shotgun (WGS) entry which is preliminary data.</text>
</comment>
<dbReference type="GO" id="GO:0046872">
    <property type="term" value="F:metal ion binding"/>
    <property type="evidence" value="ECO:0007669"/>
    <property type="project" value="UniProtKB-KW"/>
</dbReference>
<dbReference type="GO" id="GO:0016833">
    <property type="term" value="F:oxo-acid-lyase activity"/>
    <property type="evidence" value="ECO:0007669"/>
    <property type="project" value="InterPro"/>
</dbReference>
<dbReference type="NCBIfam" id="TIGR03494">
    <property type="entry name" value="salicyl_syn"/>
    <property type="match status" value="1"/>
</dbReference>
<dbReference type="SUPFAM" id="SSF56322">
    <property type="entry name" value="ADC synthase"/>
    <property type="match status" value="1"/>
</dbReference>
<keyword evidence="4" id="KW-0456">Lyase</keyword>
<evidence type="ECO:0000256" key="2">
    <source>
        <dbReference type="ARBA" id="ARBA00022723"/>
    </source>
</evidence>
<evidence type="ECO:0000313" key="7">
    <source>
        <dbReference type="Proteomes" id="UP001149165"/>
    </source>
</evidence>
<accession>A0A9W9K696</accession>
<dbReference type="GO" id="GO:0000162">
    <property type="term" value="P:L-tryptophan biosynthetic process"/>
    <property type="evidence" value="ECO:0007669"/>
    <property type="project" value="TreeGrafter"/>
</dbReference>
<evidence type="ECO:0000256" key="3">
    <source>
        <dbReference type="ARBA" id="ARBA00022842"/>
    </source>
</evidence>
<evidence type="ECO:0000313" key="6">
    <source>
        <dbReference type="EMBL" id="KAJ5094350.1"/>
    </source>
</evidence>
<dbReference type="InterPro" id="IPR019996">
    <property type="entry name" value="Salicylate_synthase"/>
</dbReference>
<keyword evidence="2" id="KW-0479">Metal-binding</keyword>
<organism evidence="6 7">
    <name type="scientific">Penicillium angulare</name>
    <dbReference type="NCBI Taxonomy" id="116970"/>
    <lineage>
        <taxon>Eukaryota</taxon>
        <taxon>Fungi</taxon>
        <taxon>Dikarya</taxon>
        <taxon>Ascomycota</taxon>
        <taxon>Pezizomycotina</taxon>
        <taxon>Eurotiomycetes</taxon>
        <taxon>Eurotiomycetidae</taxon>
        <taxon>Eurotiales</taxon>
        <taxon>Aspergillaceae</taxon>
        <taxon>Penicillium</taxon>
    </lineage>
</organism>
<dbReference type="InterPro" id="IPR019999">
    <property type="entry name" value="Anth_synth_I-like"/>
</dbReference>
<dbReference type="Gene3D" id="3.60.120.10">
    <property type="entry name" value="Anthranilate synthase"/>
    <property type="match status" value="1"/>
</dbReference>
<name>A0A9W9K696_9EURO</name>
<keyword evidence="7" id="KW-1185">Reference proteome</keyword>
<sequence length="444" mass="49071">MASTSVLIKFSGSRDALETVFGVLESHKNEDYYAYEREDTWYIGLGSKASLSINHTGENITVTGERNERDYSVDKDSTVVIVREFVSANSTSGNRIYGQAGFNYAAYIRNQKFNIGKWPLLSLMVPRIEITLCGPNITITGLDEEEVIDLFQLIKHDLSRLDLANLPTTMKVNTHSTTGEYITRVKNALSEIAREKYVKVVLSRAVDISDKIDMPKTLLLGRRSNTPARSFSMHHMDMKATGFSPELVLSVKNGKVTTEPLAGTRSCKGTAEEVAQLRHELLHDPKEIAEHMISVKEAIRELIQVCSRDTIAVEELMSIRERGPVQHLGSTISGLLSPDKDIWDAFGVLFPSITASGAPKSSAIEAIQRLESTPRELYSGAVLFIEGPENLEAALVLRSVFQDSSRQWIQAGAGVILKSNPQRELTETEEKLASIAPFVVADLG</sequence>
<reference evidence="6" key="2">
    <citation type="journal article" date="2023" name="IMA Fungus">
        <title>Comparative genomic study of the Penicillium genus elucidates a diverse pangenome and 15 lateral gene transfer events.</title>
        <authorList>
            <person name="Petersen C."/>
            <person name="Sorensen T."/>
            <person name="Nielsen M.R."/>
            <person name="Sondergaard T.E."/>
            <person name="Sorensen J.L."/>
            <person name="Fitzpatrick D.A."/>
            <person name="Frisvad J.C."/>
            <person name="Nielsen K.L."/>
        </authorList>
    </citation>
    <scope>NUCLEOTIDE SEQUENCE</scope>
    <source>
        <strain evidence="6">IBT 30069</strain>
    </source>
</reference>
<comment type="cofactor">
    <cofactor evidence="1">
        <name>Mg(2+)</name>
        <dbReference type="ChEBI" id="CHEBI:18420"/>
    </cofactor>
</comment>
<protein>
    <submittedName>
        <fullName evidence="6">Salicylate synthetase</fullName>
    </submittedName>
</protein>
<proteinExistence type="predicted"/>
<dbReference type="InterPro" id="IPR015890">
    <property type="entry name" value="Chorismate_C"/>
</dbReference>
<dbReference type="InterPro" id="IPR005801">
    <property type="entry name" value="ADC_synthase"/>
</dbReference>
<evidence type="ECO:0000256" key="4">
    <source>
        <dbReference type="ARBA" id="ARBA00023239"/>
    </source>
</evidence>
<evidence type="ECO:0000256" key="1">
    <source>
        <dbReference type="ARBA" id="ARBA00001946"/>
    </source>
</evidence>
<dbReference type="Proteomes" id="UP001149165">
    <property type="component" value="Unassembled WGS sequence"/>
</dbReference>
<dbReference type="EMBL" id="JAPQKH010000006">
    <property type="protein sequence ID" value="KAJ5094350.1"/>
    <property type="molecule type" value="Genomic_DNA"/>
</dbReference>
<reference evidence="6" key="1">
    <citation type="submission" date="2022-11" db="EMBL/GenBank/DDBJ databases">
        <authorList>
            <person name="Petersen C."/>
        </authorList>
    </citation>
    <scope>NUCLEOTIDE SEQUENCE</scope>
    <source>
        <strain evidence="6">IBT 30069</strain>
    </source>
</reference>
<dbReference type="GO" id="GO:0008909">
    <property type="term" value="F:isochorismate synthase activity"/>
    <property type="evidence" value="ECO:0007669"/>
    <property type="project" value="InterPro"/>
</dbReference>
<dbReference type="AlphaFoldDB" id="A0A9W9K696"/>
<keyword evidence="3" id="KW-0460">Magnesium</keyword>
<dbReference type="PANTHER" id="PTHR11236:SF48">
    <property type="entry name" value="ISOCHORISMATE SYNTHASE MENF"/>
    <property type="match status" value="1"/>
</dbReference>
<feature type="domain" description="Chorismate-utilising enzyme C-terminal" evidence="5">
    <location>
        <begin position="180"/>
        <end position="431"/>
    </location>
</feature>
<evidence type="ECO:0000259" key="5">
    <source>
        <dbReference type="Pfam" id="PF00425"/>
    </source>
</evidence>
<gene>
    <name evidence="6" type="ORF">N7456_010211</name>
</gene>